<feature type="compositionally biased region" description="Low complexity" evidence="1">
    <location>
        <begin position="8"/>
        <end position="20"/>
    </location>
</feature>
<keyword evidence="2" id="KW-1133">Transmembrane helix</keyword>
<feature type="transmembrane region" description="Helical" evidence="2">
    <location>
        <begin position="31"/>
        <end position="49"/>
    </location>
</feature>
<dbReference type="Proteomes" id="UP000398389">
    <property type="component" value="Unassembled WGS sequence"/>
</dbReference>
<gene>
    <name evidence="3" type="ORF">SAPINGB_P001485</name>
</gene>
<proteinExistence type="predicted"/>
<name>A0A5E8B833_9ASCO</name>
<feature type="region of interest" description="Disordered" evidence="1">
    <location>
        <begin position="1"/>
        <end position="23"/>
    </location>
</feature>
<evidence type="ECO:0000313" key="3">
    <source>
        <dbReference type="EMBL" id="VVT46982.1"/>
    </source>
</evidence>
<evidence type="ECO:0000313" key="4">
    <source>
        <dbReference type="Proteomes" id="UP000398389"/>
    </source>
</evidence>
<keyword evidence="2" id="KW-0472">Membrane</keyword>
<keyword evidence="2" id="KW-0812">Transmembrane</keyword>
<reference evidence="3 4" key="1">
    <citation type="submission" date="2019-09" db="EMBL/GenBank/DDBJ databases">
        <authorList>
            <person name="Brejova B."/>
        </authorList>
    </citation>
    <scope>NUCLEOTIDE SEQUENCE [LARGE SCALE GENOMIC DNA]</scope>
</reference>
<dbReference type="OrthoDB" id="3784821at2759"/>
<dbReference type="AlphaFoldDB" id="A0A5E8B833"/>
<dbReference type="GeneID" id="43580306"/>
<evidence type="ECO:0000256" key="2">
    <source>
        <dbReference type="SAM" id="Phobius"/>
    </source>
</evidence>
<sequence>MARPPLSAAAAAAKQAQKTAPKIDPNKQRSIHLILLGIPLMVVSSYGLYKRLIMGQEKRRQVGEMTPDGQLRMFNEEEIIEREKESYFTRIFGSESWTSSIRK</sequence>
<protein>
    <submittedName>
        <fullName evidence="3">Uncharacterized protein</fullName>
    </submittedName>
</protein>
<organism evidence="3 4">
    <name type="scientific">Magnusiomyces paraingens</name>
    <dbReference type="NCBI Taxonomy" id="2606893"/>
    <lineage>
        <taxon>Eukaryota</taxon>
        <taxon>Fungi</taxon>
        <taxon>Dikarya</taxon>
        <taxon>Ascomycota</taxon>
        <taxon>Saccharomycotina</taxon>
        <taxon>Dipodascomycetes</taxon>
        <taxon>Dipodascales</taxon>
        <taxon>Dipodascaceae</taxon>
        <taxon>Magnusiomyces</taxon>
    </lineage>
</organism>
<keyword evidence="4" id="KW-1185">Reference proteome</keyword>
<evidence type="ECO:0000256" key="1">
    <source>
        <dbReference type="SAM" id="MobiDB-lite"/>
    </source>
</evidence>
<dbReference type="RefSeq" id="XP_031852097.1">
    <property type="nucleotide sequence ID" value="XM_031996206.1"/>
</dbReference>
<accession>A0A5E8B833</accession>
<dbReference type="EMBL" id="CABVLU010000001">
    <property type="protein sequence ID" value="VVT46982.1"/>
    <property type="molecule type" value="Genomic_DNA"/>
</dbReference>